<dbReference type="GeneID" id="80104104"/>
<sequence>MTWQIEQNWDAGYDNIALLQSLIHRKKLLLFKTTSKLFSEETVVEEHRILISKFTHQLFLSIGKPFEKTTELERQILASFSFGAIHAQCFLNQLPALEIHKLAIFILTAEFKYTPQQAKDFVEHLIQVASDKELHPTTHAIIHRGIDGHRQFINSDYVNLSNNINGILTLICP</sequence>
<dbReference type="EMBL" id="BMDA01000001">
    <property type="protein sequence ID" value="GGH33442.1"/>
    <property type="molecule type" value="Genomic_DNA"/>
</dbReference>
<proteinExistence type="predicted"/>
<protein>
    <submittedName>
        <fullName evidence="1">Uncharacterized protein</fullName>
    </submittedName>
</protein>
<dbReference type="InterPro" id="IPR029075">
    <property type="entry name" value="Imm48"/>
</dbReference>
<accession>A0ABD0A732</accession>
<dbReference type="AlphaFoldDB" id="A0ABD0A732"/>
<evidence type="ECO:0000313" key="2">
    <source>
        <dbReference type="Proteomes" id="UP000652691"/>
    </source>
</evidence>
<reference evidence="1 2" key="1">
    <citation type="journal article" date="2014" name="Int. J. Syst. Evol. Microbiol.">
        <title>Complete genome sequence of Corynebacterium casei LMG S-19264T (=DSM 44701T), isolated from a smear-ripened cheese.</title>
        <authorList>
            <consortium name="US DOE Joint Genome Institute (JGI-PGF)"/>
            <person name="Walter F."/>
            <person name="Albersmeier A."/>
            <person name="Kalinowski J."/>
            <person name="Ruckert C."/>
        </authorList>
    </citation>
    <scope>NUCLEOTIDE SEQUENCE [LARGE SCALE GENOMIC DNA]</scope>
    <source>
        <strain evidence="1 2">CCM 8635</strain>
    </source>
</reference>
<dbReference type="Pfam" id="PF15574">
    <property type="entry name" value="Imm48"/>
    <property type="match status" value="1"/>
</dbReference>
<gene>
    <name evidence="1" type="ORF">GCM10007354_15370</name>
</gene>
<organism evidence="1 2">
    <name type="scientific">Acinetobacter courvalinii</name>
    <dbReference type="NCBI Taxonomy" id="280147"/>
    <lineage>
        <taxon>Bacteria</taxon>
        <taxon>Pseudomonadati</taxon>
        <taxon>Pseudomonadota</taxon>
        <taxon>Gammaproteobacteria</taxon>
        <taxon>Moraxellales</taxon>
        <taxon>Moraxellaceae</taxon>
        <taxon>Acinetobacter</taxon>
    </lineage>
</organism>
<evidence type="ECO:0000313" key="1">
    <source>
        <dbReference type="EMBL" id="GGH33442.1"/>
    </source>
</evidence>
<dbReference type="Proteomes" id="UP000652691">
    <property type="component" value="Unassembled WGS sequence"/>
</dbReference>
<name>A0ABD0A732_9GAMM</name>
<comment type="caution">
    <text evidence="1">The sequence shown here is derived from an EMBL/GenBank/DDBJ whole genome shotgun (WGS) entry which is preliminary data.</text>
</comment>
<dbReference type="RefSeq" id="WP_227554506.1">
    <property type="nucleotide sequence ID" value="NZ_BMDA01000001.1"/>
</dbReference>